<keyword evidence="2" id="KW-0378">Hydrolase</keyword>
<organism evidence="4 5">
    <name type="scientific">Paractinoplanes brasiliensis</name>
    <dbReference type="NCBI Taxonomy" id="52695"/>
    <lineage>
        <taxon>Bacteria</taxon>
        <taxon>Bacillati</taxon>
        <taxon>Actinomycetota</taxon>
        <taxon>Actinomycetes</taxon>
        <taxon>Micromonosporales</taxon>
        <taxon>Micromonosporaceae</taxon>
        <taxon>Paractinoplanes</taxon>
    </lineage>
</organism>
<dbReference type="Gene3D" id="3.40.50.1820">
    <property type="entry name" value="alpha/beta hydrolase"/>
    <property type="match status" value="1"/>
</dbReference>
<dbReference type="PANTHER" id="PTHR11487:SF0">
    <property type="entry name" value="S-ACYL FATTY ACID SYNTHASE THIOESTERASE, MEDIUM CHAIN"/>
    <property type="match status" value="1"/>
</dbReference>
<dbReference type="SMART" id="SM00824">
    <property type="entry name" value="PKS_TE"/>
    <property type="match status" value="1"/>
</dbReference>
<dbReference type="InterPro" id="IPR001031">
    <property type="entry name" value="Thioesterase"/>
</dbReference>
<feature type="domain" description="Thioesterase TesA-like" evidence="3">
    <location>
        <begin position="25"/>
        <end position="248"/>
    </location>
</feature>
<name>A0A4R6JCW5_9ACTN</name>
<gene>
    <name evidence="4" type="ORF">C8E87_8684</name>
</gene>
<reference evidence="4 5" key="1">
    <citation type="submission" date="2019-03" db="EMBL/GenBank/DDBJ databases">
        <title>Sequencing the genomes of 1000 actinobacteria strains.</title>
        <authorList>
            <person name="Klenk H.-P."/>
        </authorList>
    </citation>
    <scope>NUCLEOTIDE SEQUENCE [LARGE SCALE GENOMIC DNA]</scope>
    <source>
        <strain evidence="4 5">DSM 43805</strain>
    </source>
</reference>
<comment type="caution">
    <text evidence="4">The sequence shown here is derived from an EMBL/GenBank/DDBJ whole genome shotgun (WGS) entry which is preliminary data.</text>
</comment>
<dbReference type="Proteomes" id="UP000294901">
    <property type="component" value="Unassembled WGS sequence"/>
</dbReference>
<evidence type="ECO:0000313" key="5">
    <source>
        <dbReference type="Proteomes" id="UP000294901"/>
    </source>
</evidence>
<dbReference type="PANTHER" id="PTHR11487">
    <property type="entry name" value="THIOESTERASE"/>
    <property type="match status" value="1"/>
</dbReference>
<dbReference type="GO" id="GO:0016787">
    <property type="term" value="F:hydrolase activity"/>
    <property type="evidence" value="ECO:0007669"/>
    <property type="project" value="UniProtKB-KW"/>
</dbReference>
<dbReference type="AlphaFoldDB" id="A0A4R6JCW5"/>
<comment type="similarity">
    <text evidence="1">Belongs to the thioesterase family.</text>
</comment>
<evidence type="ECO:0000256" key="2">
    <source>
        <dbReference type="ARBA" id="ARBA00022801"/>
    </source>
</evidence>
<dbReference type="SUPFAM" id="SSF53474">
    <property type="entry name" value="alpha/beta-Hydrolases"/>
    <property type="match status" value="1"/>
</dbReference>
<accession>A0A4R6JCW5</accession>
<evidence type="ECO:0000259" key="3">
    <source>
        <dbReference type="SMART" id="SM00824"/>
    </source>
</evidence>
<dbReference type="OrthoDB" id="8480037at2"/>
<evidence type="ECO:0000256" key="1">
    <source>
        <dbReference type="ARBA" id="ARBA00007169"/>
    </source>
</evidence>
<dbReference type="InterPro" id="IPR012223">
    <property type="entry name" value="TEII"/>
</dbReference>
<dbReference type="EMBL" id="SNWR01000002">
    <property type="protein sequence ID" value="TDO33197.1"/>
    <property type="molecule type" value="Genomic_DNA"/>
</dbReference>
<keyword evidence="5" id="KW-1185">Reference proteome</keyword>
<protein>
    <submittedName>
        <fullName evidence="4">Surfactin synthase thioesterase subunit</fullName>
    </submittedName>
</protein>
<dbReference type="GO" id="GO:0008610">
    <property type="term" value="P:lipid biosynthetic process"/>
    <property type="evidence" value="ECO:0007669"/>
    <property type="project" value="TreeGrafter"/>
</dbReference>
<dbReference type="InterPro" id="IPR029058">
    <property type="entry name" value="AB_hydrolase_fold"/>
</dbReference>
<proteinExistence type="inferred from homology"/>
<dbReference type="RefSeq" id="WP_133879072.1">
    <property type="nucleotide sequence ID" value="NZ_BOMD01000117.1"/>
</dbReference>
<dbReference type="InterPro" id="IPR020802">
    <property type="entry name" value="TesA-like"/>
</dbReference>
<dbReference type="Pfam" id="PF00975">
    <property type="entry name" value="Thioesterase"/>
    <property type="match status" value="1"/>
</dbReference>
<evidence type="ECO:0000313" key="4">
    <source>
        <dbReference type="EMBL" id="TDO33197.1"/>
    </source>
</evidence>
<sequence length="253" mass="28091">MTNDTAQDLWVRRYHPGAAARPQLVCLPHAGGSASFYFPLSRALAADVEVLTIQYPGRQERRSEPCITQLPVLAERIYQVLRPLAAERPLAFFGHSMGATLAFEVARKLETVDGVVAPWLFASGRRAPSRHRDERVYQQDDKGMLAELRRLNGTENNVLDDDEMVALIMPAIRGDYTAAETYRYQPGPPLSCPVTAFVGDADPKVTLDEARAWQEHTTGAFDMHTYPGGHFYLTRHQAAVLKVMAAKLATAKV</sequence>